<keyword evidence="3" id="KW-1185">Reference proteome</keyword>
<organism evidence="2 3">
    <name type="scientific">Halorubrum yunnanense</name>
    <dbReference type="NCBI Taxonomy" id="1526162"/>
    <lineage>
        <taxon>Archaea</taxon>
        <taxon>Methanobacteriati</taxon>
        <taxon>Methanobacteriota</taxon>
        <taxon>Stenosarchaea group</taxon>
        <taxon>Halobacteria</taxon>
        <taxon>Halobacteriales</taxon>
        <taxon>Haloferacaceae</taxon>
        <taxon>Halorubrum</taxon>
    </lineage>
</organism>
<reference evidence="2 3" key="1">
    <citation type="journal article" date="2019" name="Int. J. Syst. Evol. Microbiol.">
        <title>The Global Catalogue of Microorganisms (GCM) 10K type strain sequencing project: providing services to taxonomists for standard genome sequencing and annotation.</title>
        <authorList>
            <consortium name="The Broad Institute Genomics Platform"/>
            <consortium name="The Broad Institute Genome Sequencing Center for Infectious Disease"/>
            <person name="Wu L."/>
            <person name="Ma J."/>
        </authorList>
    </citation>
    <scope>NUCLEOTIDE SEQUENCE [LARGE SCALE GENOMIC DNA]</scope>
    <source>
        <strain evidence="2 3">Q85</strain>
    </source>
</reference>
<protein>
    <recommendedName>
        <fullName evidence="4">Zinc-ribbon domain-containing protein</fullName>
    </recommendedName>
</protein>
<feature type="region of interest" description="Disordered" evidence="1">
    <location>
        <begin position="1"/>
        <end position="21"/>
    </location>
</feature>
<evidence type="ECO:0008006" key="4">
    <source>
        <dbReference type="Google" id="ProtNLM"/>
    </source>
</evidence>
<feature type="region of interest" description="Disordered" evidence="1">
    <location>
        <begin position="182"/>
        <end position="273"/>
    </location>
</feature>
<accession>A0ABD5YAS0</accession>
<dbReference type="Proteomes" id="UP001596390">
    <property type="component" value="Unassembled WGS sequence"/>
</dbReference>
<evidence type="ECO:0000256" key="1">
    <source>
        <dbReference type="SAM" id="MobiDB-lite"/>
    </source>
</evidence>
<evidence type="ECO:0000313" key="3">
    <source>
        <dbReference type="Proteomes" id="UP001596390"/>
    </source>
</evidence>
<name>A0ABD5YAS0_9EURY</name>
<proteinExistence type="predicted"/>
<dbReference type="EMBL" id="JBHSZZ010000001">
    <property type="protein sequence ID" value="MFC7185472.1"/>
    <property type="molecule type" value="Genomic_DNA"/>
</dbReference>
<gene>
    <name evidence="2" type="ORF">ACFQMK_00855</name>
</gene>
<feature type="compositionally biased region" description="Basic and acidic residues" evidence="1">
    <location>
        <begin position="247"/>
        <end position="264"/>
    </location>
</feature>
<dbReference type="RefSeq" id="WP_267662455.1">
    <property type="nucleotide sequence ID" value="NZ_JAODIX010000001.1"/>
</dbReference>
<dbReference type="AlphaFoldDB" id="A0ABD5YAS0"/>
<evidence type="ECO:0000313" key="2">
    <source>
        <dbReference type="EMBL" id="MFC7185472.1"/>
    </source>
</evidence>
<comment type="caution">
    <text evidence="2">The sequence shown here is derived from an EMBL/GenBank/DDBJ whole genome shotgun (WGS) entry which is preliminary data.</text>
</comment>
<sequence length="299" mass="32037">MEYDVQSITDHWDSVPVDGPGSRSLEEFGSAGRRFSGGLDWSTSAGRTSILVVNGFAVRANRDLPSPGETGRVDRAREAPAPELPYLVAVHGRGKRQLRRYTGDLPIERVIGDLSGTSFTGYVELSDRVYSGDYYVAFHAGRPGFVALRSEDRPPLCGDDARNRMVDEVGIYTVHELHVDPVDLSAPPGERGEPVVDPEPATTAADEADGDTRVFDPGPGTDATETGGDTEIFGTGPETGSGTDETEAFRPDKASADEATRESDPGGNDGSQHDVYCRYCGKGVDADAFYCPLCGNRLD</sequence>
<feature type="compositionally biased region" description="Low complexity" evidence="1">
    <location>
        <begin position="216"/>
        <end position="231"/>
    </location>
</feature>